<evidence type="ECO:0000313" key="5">
    <source>
        <dbReference type="Proteomes" id="UP000595140"/>
    </source>
</evidence>
<dbReference type="Gene3D" id="3.30.420.10">
    <property type="entry name" value="Ribonuclease H-like superfamily/Ribonuclease H"/>
    <property type="match status" value="2"/>
</dbReference>
<evidence type="ECO:0000259" key="2">
    <source>
        <dbReference type="PROSITE" id="PS50879"/>
    </source>
</evidence>
<dbReference type="PROSITE" id="PS50879">
    <property type="entry name" value="RNASE_H_1"/>
    <property type="match status" value="1"/>
</dbReference>
<dbReference type="Gene3D" id="2.40.70.10">
    <property type="entry name" value="Acid Proteases"/>
    <property type="match status" value="1"/>
</dbReference>
<dbReference type="InterPro" id="IPR036397">
    <property type="entry name" value="RNaseH_sf"/>
</dbReference>
<dbReference type="Pfam" id="PF03732">
    <property type="entry name" value="Retrotrans_gag"/>
    <property type="match status" value="1"/>
</dbReference>
<proteinExistence type="predicted"/>
<evidence type="ECO:0000313" key="4">
    <source>
        <dbReference type="EMBL" id="VFR02773.1"/>
    </source>
</evidence>
<dbReference type="Pfam" id="PF00665">
    <property type="entry name" value="rve"/>
    <property type="match status" value="1"/>
</dbReference>
<dbReference type="SUPFAM" id="SSF53098">
    <property type="entry name" value="Ribonuclease H-like"/>
    <property type="match status" value="2"/>
</dbReference>
<dbReference type="InterPro" id="IPR021109">
    <property type="entry name" value="Peptidase_aspartic_dom_sf"/>
</dbReference>
<dbReference type="PROSITE" id="PS50994">
    <property type="entry name" value="INTEGRASE"/>
    <property type="match status" value="1"/>
</dbReference>
<dbReference type="PANTHER" id="PTHR48475">
    <property type="entry name" value="RIBONUCLEASE H"/>
    <property type="match status" value="1"/>
</dbReference>
<dbReference type="Proteomes" id="UP000595140">
    <property type="component" value="Unassembled WGS sequence"/>
</dbReference>
<dbReference type="InterPro" id="IPR012337">
    <property type="entry name" value="RNaseH-like_sf"/>
</dbReference>
<feature type="region of interest" description="Disordered" evidence="1">
    <location>
        <begin position="168"/>
        <end position="213"/>
    </location>
</feature>
<sequence length="1319" mass="146955">MSIPLPANFRPWQIKAYNGTTDPQDHLSKFYASMEAAAAPDEVKCRCFLATLEGSACDWFNRLPKGTIDDWDTLAEKFLTHFAANRRQRLPYSHLLNIYIRKGEKLRDFIVRWEKEARDVHGADDQALVAMFQAALPRGEVRKELRKNPPPTYQETLARAKLLASEEFDDAPDSEAAPAKRAPADSGETAKKRKKKKDYTAGPRTPSARVYSVGAPVGTGRELALSPLPHVEAYAVTSGAKYCEYHRNNTHNTKECFTLQKEMQRLIARGPPPRDDGATPSQGPPEGRTWRKPTELVAVATQARNPEKRHIGRVCDDLDEDEAQGYPVGFIHGGNIGGDSVAQRKRWKHMAFVAKVHQAPAPKLGRREQIQFTEKDLPNTPSPHRDALVVKIEINDAIVHRTLVDMGSSVNIMYEKTFQDLGLNRKDLRPVRTPLSGFTRDSIEAEGVFAVPVIVGDGAHKAKLKMEFMVVSINCAHNMILGGLEDLECVISPYYLCMKFPTPSGIGEEMRKLEAQPKAEPAEEVEEVLLDPQIPERKVKVGASLMTSQRRRLVDVLAAYRVIFAWGPRVDPKIICQRLAVNPESRPVKQKKRFLSYSVAEKTVLAVVSTVHRLTPYFQAHPVQVLSQQPIGALLRSPNTPSRMSKWAVFLGAFQIEFKPRPAIKGQALADFVVECTAREEPSPELEADDWWTVFTDGSSAAKNSGGGVVVIAPEGFRAYYSVRFGFKVSNNEAEYEALLCGLRLAAGMNATKLRINCDSKLVVGHVSGEFEAKDERMKKYKDTALELLKSFTAYSVEQIPRAENAEADILSKLSSDTPEHIKRMANVEELSEPSIHAFPVTMICAQPRDWTDDIVAFLKDGTLPDESMKAKLARTRAPGYTLEGEKLYKRAYNGTLLSTAIPFVRWGVDLVGALPKGTANVRYVIVAIDYFTKWVEAVPLASITGAQCQKFLAKQVICRFGVPEHIITDNGTQFESKPFNDFLGSWGIKHSYASVGRATGETPFALCYGFETRAPAEISITTHREEVSDPERNEEALAAELHLVHERREAAFIRAENYRRKVKSYHDGRVRARGFIEGEWVLRKRSLSHPLEGGKFAKNYEGPYIIKEVVGPSTFRLQTPSGGDVPRTWNAENLVKLRARHSPSGEEPSADHVRMLFPDKGLTFVLDTPPQGKSRAQTIPGRFSRMEVNHSCSSLPSGEEPSADHGQMFFPDKGLTFVLGTPPQGKSRAQTIPGRFSQMEVKHSCLTLPLGEEPSADHVRMFFPDKGLTFVLGTPPQRKSRAQTIPGRFSRMEVKHSCSTLPLRGRAERRPCPDALPG</sequence>
<evidence type="ECO:0000256" key="1">
    <source>
        <dbReference type="SAM" id="MobiDB-lite"/>
    </source>
</evidence>
<dbReference type="GO" id="GO:0015074">
    <property type="term" value="P:DNA integration"/>
    <property type="evidence" value="ECO:0007669"/>
    <property type="project" value="InterPro"/>
</dbReference>
<dbReference type="InterPro" id="IPR005162">
    <property type="entry name" value="Retrotrans_gag_dom"/>
</dbReference>
<dbReference type="InterPro" id="IPR002156">
    <property type="entry name" value="RNaseH_domain"/>
</dbReference>
<dbReference type="OrthoDB" id="1736794at2759"/>
<gene>
    <name evidence="4" type="ORF">CCAM_LOCUS44548</name>
</gene>
<dbReference type="CDD" id="cd09279">
    <property type="entry name" value="RNase_HI_like"/>
    <property type="match status" value="1"/>
</dbReference>
<dbReference type="GO" id="GO:0003676">
    <property type="term" value="F:nucleic acid binding"/>
    <property type="evidence" value="ECO:0007669"/>
    <property type="project" value="InterPro"/>
</dbReference>
<organism evidence="4 5">
    <name type="scientific">Cuscuta campestris</name>
    <dbReference type="NCBI Taxonomy" id="132261"/>
    <lineage>
        <taxon>Eukaryota</taxon>
        <taxon>Viridiplantae</taxon>
        <taxon>Streptophyta</taxon>
        <taxon>Embryophyta</taxon>
        <taxon>Tracheophyta</taxon>
        <taxon>Spermatophyta</taxon>
        <taxon>Magnoliopsida</taxon>
        <taxon>eudicotyledons</taxon>
        <taxon>Gunneridae</taxon>
        <taxon>Pentapetalae</taxon>
        <taxon>asterids</taxon>
        <taxon>lamiids</taxon>
        <taxon>Solanales</taxon>
        <taxon>Convolvulaceae</taxon>
        <taxon>Cuscuteae</taxon>
        <taxon>Cuscuta</taxon>
        <taxon>Cuscuta subgen. Grammica</taxon>
        <taxon>Cuscuta sect. Cleistogrammica</taxon>
    </lineage>
</organism>
<feature type="domain" description="Integrase catalytic" evidence="3">
    <location>
        <begin position="899"/>
        <end position="994"/>
    </location>
</feature>
<keyword evidence="5" id="KW-1185">Reference proteome</keyword>
<evidence type="ECO:0000259" key="3">
    <source>
        <dbReference type="PROSITE" id="PS50994"/>
    </source>
</evidence>
<name>A0A484NP39_9ASTE</name>
<dbReference type="CDD" id="cd00303">
    <property type="entry name" value="retropepsin_like"/>
    <property type="match status" value="1"/>
</dbReference>
<feature type="region of interest" description="Disordered" evidence="1">
    <location>
        <begin position="268"/>
        <end position="292"/>
    </location>
</feature>
<dbReference type="EMBL" id="OOIL02006840">
    <property type="protein sequence ID" value="VFR02773.1"/>
    <property type="molecule type" value="Genomic_DNA"/>
</dbReference>
<feature type="domain" description="RNase H type-1" evidence="2">
    <location>
        <begin position="688"/>
        <end position="817"/>
    </location>
</feature>
<dbReference type="GO" id="GO:0004523">
    <property type="term" value="F:RNA-DNA hybrid ribonuclease activity"/>
    <property type="evidence" value="ECO:0007669"/>
    <property type="project" value="InterPro"/>
</dbReference>
<accession>A0A484NP39</accession>
<dbReference type="Pfam" id="PF13456">
    <property type="entry name" value="RVT_3"/>
    <property type="match status" value="1"/>
</dbReference>
<protein>
    <submittedName>
        <fullName evidence="4">Uncharacterized protein</fullName>
    </submittedName>
</protein>
<dbReference type="InterPro" id="IPR001584">
    <property type="entry name" value="Integrase_cat-core"/>
</dbReference>
<dbReference type="PANTHER" id="PTHR48475:SF2">
    <property type="entry name" value="RIBONUCLEASE H"/>
    <property type="match status" value="1"/>
</dbReference>
<reference evidence="4 5" key="1">
    <citation type="submission" date="2018-04" db="EMBL/GenBank/DDBJ databases">
        <authorList>
            <person name="Vogel A."/>
        </authorList>
    </citation>
    <scope>NUCLEOTIDE SEQUENCE [LARGE SCALE GENOMIC DNA]</scope>
</reference>